<keyword evidence="6" id="KW-0408">Iron</keyword>
<dbReference type="InterPro" id="IPR002401">
    <property type="entry name" value="Cyt_P450_E_grp-I"/>
</dbReference>
<sequence>MFLFAQPSTAIWLLLSVALAGYVVKKHREYRRLQTFPGPASTGWSEVLHIRAILSRRSHVWYKQVTDQYGPIARIGPNELITSSPDVLARMSGVRSPYTRSTWYYAATRMEVGKDHVFSLLDEAKHTKRRQQMASGYSGKENLSLESDIDEHVQQFLRLIRSKYLSTPTQYKPVDLAKKIQYLTLDVISKIGFGKAFGDLEADADLDGYISSSRDGMFIMNLIAGLGVTQYFHWSPIARLIGPSEKDKTGFGKMMTVARELIDSRLEKPTDSRSDMLASFIRHGLPRDDLVTESVLQILAGSDTTATAIRATMLYLMTHQRVYRCLQAEIDAAVSSGHAAPAPNIVSDDTLRSLPYLTAVVYEAFRIHPPLTDIAPKKVPRGGDTVVIGGKEHFLPGGTNVGYSVYGLQRDKDLFGEDADYFRPERWLLDESADGAQQEHLAAMKRTTEMIFGSGKYQCLGKPIAWLETRKVIFEFLRHFDWALACPEKPWSSANYHGVFLQEGMRVIVTAREHRVE</sequence>
<evidence type="ECO:0000256" key="6">
    <source>
        <dbReference type="PIRSR" id="PIRSR602401-1"/>
    </source>
</evidence>
<reference evidence="11" key="4">
    <citation type="journal article" date="2022" name="Microb. Genom.">
        <title>A global pangenome for the wheat fungal pathogen Pyrenophora tritici-repentis and prediction of effector protein structural homology.</title>
        <authorList>
            <person name="Moolhuijzen P.M."/>
            <person name="See P.T."/>
            <person name="Shi G."/>
            <person name="Powell H.R."/>
            <person name="Cockram J."/>
            <person name="Jorgensen L.N."/>
            <person name="Benslimane H."/>
            <person name="Strelkov S.E."/>
            <person name="Turner J."/>
            <person name="Liu Z."/>
            <person name="Moffat C.S."/>
        </authorList>
    </citation>
    <scope>NUCLEOTIDE SEQUENCE [LARGE SCALE GENOMIC DNA]</scope>
</reference>
<keyword evidence="2" id="KW-0843">Virulence</keyword>
<dbReference type="FunFam" id="1.10.630.10:FF:000076">
    <property type="entry name" value="Cytochrome P450 monooxygenase"/>
    <property type="match status" value="1"/>
</dbReference>
<accession>A0A2W1GWR8</accession>
<dbReference type="Pfam" id="PF00067">
    <property type="entry name" value="p450"/>
    <property type="match status" value="1"/>
</dbReference>
<evidence type="ECO:0000313" key="11">
    <source>
        <dbReference type="Proteomes" id="UP000249757"/>
    </source>
</evidence>
<comment type="cofactor">
    <cofactor evidence="6">
        <name>heme</name>
        <dbReference type="ChEBI" id="CHEBI:30413"/>
    </cofactor>
</comment>
<dbReference type="PANTHER" id="PTHR24305:SF236">
    <property type="entry name" value="PISATIN DEMETHYLASE"/>
    <property type="match status" value="1"/>
</dbReference>
<feature type="binding site" description="axial binding residue" evidence="6">
    <location>
        <position position="459"/>
    </location>
    <ligand>
        <name>heme</name>
        <dbReference type="ChEBI" id="CHEBI:30413"/>
    </ligand>
    <ligandPart>
        <name>Fe</name>
        <dbReference type="ChEBI" id="CHEBI:18248"/>
    </ligandPart>
</feature>
<evidence type="ECO:0000256" key="7">
    <source>
        <dbReference type="SAM" id="SignalP"/>
    </source>
</evidence>
<reference evidence="9" key="2">
    <citation type="submission" date="2021-05" db="EMBL/GenBank/DDBJ databases">
        <authorList>
            <person name="Moolhuijzen P.M."/>
            <person name="Moffat C.S."/>
        </authorList>
    </citation>
    <scope>NUCLEOTIDE SEQUENCE</scope>
    <source>
        <strain evidence="9">86-124</strain>
    </source>
</reference>
<gene>
    <name evidence="9" type="ORF">Ptr86124_004487</name>
    <name evidence="8" type="ORF">PtrM4_086870</name>
</gene>
<reference evidence="9" key="3">
    <citation type="journal article" date="2022" name="bioRxiv">
        <title>A global pangenome for the wheat fungal pathogen Pyrenophora tritici-repentis and prediction of effector protein structural homology.</title>
        <authorList>
            <person name="Moolhuijzen P."/>
            <person name="See P.T."/>
            <person name="Shi G."/>
            <person name="Powell H.R."/>
            <person name="Cockram J."/>
            <person name="Jorgensen L.N."/>
            <person name="Benslimane H."/>
            <person name="Strelkov S.E."/>
            <person name="Turner J."/>
            <person name="Liu Z."/>
            <person name="Moffat C.S."/>
        </authorList>
    </citation>
    <scope>NUCLEOTIDE SEQUENCE</scope>
    <source>
        <strain evidence="9">86-124</strain>
    </source>
</reference>
<dbReference type="Proteomes" id="UP000249757">
    <property type="component" value="Unassembled WGS sequence"/>
</dbReference>
<proteinExistence type="predicted"/>
<reference evidence="8" key="1">
    <citation type="journal article" date="2018" name="BMC Genomics">
        <title>Comparative genomics of the wheat fungal pathogen Pyrenophora tritici-repentis reveals chromosomal variations and genome plasticity.</title>
        <authorList>
            <person name="Moolhuijzen P."/>
            <person name="See P.T."/>
            <person name="Hane J.K."/>
            <person name="Shi G."/>
            <person name="Liu Z."/>
            <person name="Oliver R.P."/>
            <person name="Moffat C.S."/>
        </authorList>
    </citation>
    <scope>NUCLEOTIDE SEQUENCE [LARGE SCALE GENOMIC DNA]</scope>
    <source>
        <strain evidence="8">M4</strain>
    </source>
</reference>
<dbReference type="SUPFAM" id="SSF48264">
    <property type="entry name" value="Cytochrome P450"/>
    <property type="match status" value="1"/>
</dbReference>
<dbReference type="EMBL" id="NRDI02000005">
    <property type="protein sequence ID" value="KAI1515950.1"/>
    <property type="molecule type" value="Genomic_DNA"/>
</dbReference>
<organism evidence="8 10">
    <name type="scientific">Pyrenophora tritici-repentis</name>
    <dbReference type="NCBI Taxonomy" id="45151"/>
    <lineage>
        <taxon>Eukaryota</taxon>
        <taxon>Fungi</taxon>
        <taxon>Dikarya</taxon>
        <taxon>Ascomycota</taxon>
        <taxon>Pezizomycotina</taxon>
        <taxon>Dothideomycetes</taxon>
        <taxon>Pleosporomycetidae</taxon>
        <taxon>Pleosporales</taxon>
        <taxon>Pleosporineae</taxon>
        <taxon>Pleosporaceae</taxon>
        <taxon>Pyrenophora</taxon>
    </lineage>
</organism>
<dbReference type="InterPro" id="IPR001128">
    <property type="entry name" value="Cyt_P450"/>
</dbReference>
<comment type="pathway">
    <text evidence="1">Hormone biosynthesis.</text>
</comment>
<evidence type="ECO:0000256" key="1">
    <source>
        <dbReference type="ARBA" id="ARBA00004972"/>
    </source>
</evidence>
<dbReference type="PANTHER" id="PTHR24305">
    <property type="entry name" value="CYTOCHROME P450"/>
    <property type="match status" value="1"/>
</dbReference>
<evidence type="ECO:0000256" key="5">
    <source>
        <dbReference type="ARBA" id="ARBA00079990"/>
    </source>
</evidence>
<feature type="chain" id="PRO_5042701243" description="Cytochrome P450 monooxygenase ABA1" evidence="7">
    <location>
        <begin position="21"/>
        <end position="517"/>
    </location>
</feature>
<dbReference type="CDD" id="cd11060">
    <property type="entry name" value="CYP57A1-like"/>
    <property type="match status" value="1"/>
</dbReference>
<evidence type="ECO:0000313" key="8">
    <source>
        <dbReference type="EMBL" id="KAF7573782.1"/>
    </source>
</evidence>
<dbReference type="OrthoDB" id="3934656at2759"/>
<evidence type="ECO:0000256" key="3">
    <source>
        <dbReference type="ARBA" id="ARBA00067672"/>
    </source>
</evidence>
<dbReference type="EMBL" id="NQIK02000003">
    <property type="protein sequence ID" value="KAF7573782.1"/>
    <property type="molecule type" value="Genomic_DNA"/>
</dbReference>
<dbReference type="GO" id="GO:0004497">
    <property type="term" value="F:monooxygenase activity"/>
    <property type="evidence" value="ECO:0007669"/>
    <property type="project" value="InterPro"/>
</dbReference>
<dbReference type="PRINTS" id="PR00385">
    <property type="entry name" value="P450"/>
</dbReference>
<keyword evidence="6" id="KW-0349">Heme</keyword>
<keyword evidence="7" id="KW-0732">Signal</keyword>
<dbReference type="Proteomes" id="UP000245464">
    <property type="component" value="Chromosome 3"/>
</dbReference>
<keyword evidence="11" id="KW-1185">Reference proteome</keyword>
<dbReference type="InterPro" id="IPR050121">
    <property type="entry name" value="Cytochrome_P450_monoxygenase"/>
</dbReference>
<comment type="caution">
    <text evidence="8">The sequence shown here is derived from an EMBL/GenBank/DDBJ whole genome shotgun (WGS) entry which is preliminary data.</text>
</comment>
<evidence type="ECO:0000256" key="2">
    <source>
        <dbReference type="ARBA" id="ARBA00023026"/>
    </source>
</evidence>
<name>A0A2W1GWR8_9PLEO</name>
<dbReference type="Gene3D" id="1.10.630.10">
    <property type="entry name" value="Cytochrome P450"/>
    <property type="match status" value="1"/>
</dbReference>
<dbReference type="GO" id="GO:0020037">
    <property type="term" value="F:heme binding"/>
    <property type="evidence" value="ECO:0007669"/>
    <property type="project" value="InterPro"/>
</dbReference>
<dbReference type="AlphaFoldDB" id="A0A2W1GWR8"/>
<feature type="signal peptide" evidence="7">
    <location>
        <begin position="1"/>
        <end position="20"/>
    </location>
</feature>
<dbReference type="PRINTS" id="PR00463">
    <property type="entry name" value="EP450I"/>
</dbReference>
<protein>
    <recommendedName>
        <fullName evidence="4">Cytochrome P450 monooxygenase ABA1</fullName>
    </recommendedName>
    <alternativeName>
        <fullName evidence="5">Abscisic acid biosynthesis protein 1</fullName>
    </alternativeName>
    <alternativeName>
        <fullName evidence="3">Cytochrome P450 monooxygenase aba1</fullName>
    </alternativeName>
</protein>
<dbReference type="GO" id="GO:0016705">
    <property type="term" value="F:oxidoreductase activity, acting on paired donors, with incorporation or reduction of molecular oxygen"/>
    <property type="evidence" value="ECO:0007669"/>
    <property type="project" value="InterPro"/>
</dbReference>
<dbReference type="InterPro" id="IPR036396">
    <property type="entry name" value="Cyt_P450_sf"/>
</dbReference>
<evidence type="ECO:0000313" key="10">
    <source>
        <dbReference type="Proteomes" id="UP000245464"/>
    </source>
</evidence>
<dbReference type="GO" id="GO:0005506">
    <property type="term" value="F:iron ion binding"/>
    <property type="evidence" value="ECO:0007669"/>
    <property type="project" value="InterPro"/>
</dbReference>
<evidence type="ECO:0000313" key="9">
    <source>
        <dbReference type="EMBL" id="KAI1515950.1"/>
    </source>
</evidence>
<evidence type="ECO:0000256" key="4">
    <source>
        <dbReference type="ARBA" id="ARBA00068222"/>
    </source>
</evidence>
<dbReference type="OMA" id="CYRPERW"/>
<keyword evidence="6" id="KW-0479">Metal-binding</keyword>